<comment type="caution">
    <text evidence="1">The sequence shown here is derived from an EMBL/GenBank/DDBJ whole genome shotgun (WGS) entry which is preliminary data.</text>
</comment>
<dbReference type="STRING" id="1524460.IX84_13470"/>
<dbReference type="Proteomes" id="UP000029736">
    <property type="component" value="Unassembled WGS sequence"/>
</dbReference>
<protein>
    <submittedName>
        <fullName evidence="1">Uncharacterized protein</fullName>
    </submittedName>
</protein>
<sequence>MLAFLLGIAVSCQKDHLSGGADSKKTGTELPESAAIAISYDVIVSTFLIPENPDDAELLSPGERALASPIVEGSRVKQFINRDGTIDGEIQRMDLEGMPSYPEPRIGGPVMPKKYQPQRIVIEGGASTSFNAEDEIISHCFQGAETAMYFQRIADELSEGTMLSGEEFDYMIEGFDEAGFEVSVNSQDNNIVELVHEFEDARRTVFYLDKVQQRIRARAHYDAEGQLETLSEYVFEPGEPAVLTAHRFVTFYDAPRNGVRMGVWKTAQFRNFELEKNL</sequence>
<reference evidence="1 2" key="1">
    <citation type="journal article" date="2014" name="Int. J. Syst. Evol. Microbiol.">
        <title>Phaeodactylibacter xiamenensis gen. nov., sp. nov., a member of the family Saprospiraceae isolated from the marine alga Phaeodactylum tricornutum.</title>
        <authorList>
            <person name="Chen Z.Jr."/>
            <person name="Lei X."/>
            <person name="Lai Q."/>
            <person name="Li Y."/>
            <person name="Zhang B."/>
            <person name="Zhang J."/>
            <person name="Zhang H."/>
            <person name="Yang L."/>
            <person name="Zheng W."/>
            <person name="Tian Y."/>
            <person name="Yu Z."/>
            <person name="Xu H.Jr."/>
            <person name="Zheng T."/>
        </authorList>
    </citation>
    <scope>NUCLEOTIDE SEQUENCE [LARGE SCALE GENOMIC DNA]</scope>
    <source>
        <strain evidence="1 2">KD52</strain>
    </source>
</reference>
<organism evidence="1 2">
    <name type="scientific">Phaeodactylibacter xiamenensis</name>
    <dbReference type="NCBI Taxonomy" id="1524460"/>
    <lineage>
        <taxon>Bacteria</taxon>
        <taxon>Pseudomonadati</taxon>
        <taxon>Bacteroidota</taxon>
        <taxon>Saprospiria</taxon>
        <taxon>Saprospirales</taxon>
        <taxon>Haliscomenobacteraceae</taxon>
        <taxon>Phaeodactylibacter</taxon>
    </lineage>
</organism>
<proteinExistence type="predicted"/>
<evidence type="ECO:0000313" key="1">
    <source>
        <dbReference type="EMBL" id="KGE87557.1"/>
    </source>
</evidence>
<evidence type="ECO:0000313" key="2">
    <source>
        <dbReference type="Proteomes" id="UP000029736"/>
    </source>
</evidence>
<accession>A0A098S8Z3</accession>
<dbReference type="AlphaFoldDB" id="A0A098S8Z3"/>
<name>A0A098S8Z3_9BACT</name>
<gene>
    <name evidence="1" type="ORF">IX84_13470</name>
</gene>
<dbReference type="EMBL" id="JPOS01000034">
    <property type="protein sequence ID" value="KGE87557.1"/>
    <property type="molecule type" value="Genomic_DNA"/>
</dbReference>
<keyword evidence="2" id="KW-1185">Reference proteome</keyword>